<organism evidence="1">
    <name type="scientific">marine sediment metagenome</name>
    <dbReference type="NCBI Taxonomy" id="412755"/>
    <lineage>
        <taxon>unclassified sequences</taxon>
        <taxon>metagenomes</taxon>
        <taxon>ecological metagenomes</taxon>
    </lineage>
</organism>
<evidence type="ECO:0000313" key="1">
    <source>
        <dbReference type="EMBL" id="KKL25244.1"/>
    </source>
</evidence>
<reference evidence="1" key="1">
    <citation type="journal article" date="2015" name="Nature">
        <title>Complex archaea that bridge the gap between prokaryotes and eukaryotes.</title>
        <authorList>
            <person name="Spang A."/>
            <person name="Saw J.H."/>
            <person name="Jorgensen S.L."/>
            <person name="Zaremba-Niedzwiedzka K."/>
            <person name="Martijn J."/>
            <person name="Lind A.E."/>
            <person name="van Eijk R."/>
            <person name="Schleper C."/>
            <person name="Guy L."/>
            <person name="Ettema T.J."/>
        </authorList>
    </citation>
    <scope>NUCLEOTIDE SEQUENCE</scope>
</reference>
<accession>A0A0F9BTH2</accession>
<feature type="non-terminal residue" evidence="1">
    <location>
        <position position="1"/>
    </location>
</feature>
<name>A0A0F9BTH2_9ZZZZ</name>
<dbReference type="EMBL" id="LAZR01036291">
    <property type="protein sequence ID" value="KKL25244.1"/>
    <property type="molecule type" value="Genomic_DNA"/>
</dbReference>
<protein>
    <submittedName>
        <fullName evidence="1">Uncharacterized protein</fullName>
    </submittedName>
</protein>
<dbReference type="AlphaFoldDB" id="A0A0F9BTH2"/>
<gene>
    <name evidence="1" type="ORF">LCGC14_2407230</name>
</gene>
<sequence length="41" mass="5006">EIWDMAYKDQDHSDEIHLRMIPRAVDNNCRLHYWIEYEGAA</sequence>
<proteinExistence type="predicted"/>
<comment type="caution">
    <text evidence="1">The sequence shown here is derived from an EMBL/GenBank/DDBJ whole genome shotgun (WGS) entry which is preliminary data.</text>
</comment>